<dbReference type="GO" id="GO:0016616">
    <property type="term" value="F:oxidoreductase activity, acting on the CH-OH group of donors, NAD or NADP as acceptor"/>
    <property type="evidence" value="ECO:0007669"/>
    <property type="project" value="TreeGrafter"/>
</dbReference>
<dbReference type="Proteomes" id="UP000694255">
    <property type="component" value="Unassembled WGS sequence"/>
</dbReference>
<dbReference type="PANTHER" id="PTHR10366:SF564">
    <property type="entry name" value="STEROL-4-ALPHA-CARBOXYLATE 3-DEHYDROGENASE, DECARBOXYLATING"/>
    <property type="match status" value="1"/>
</dbReference>
<protein>
    <submittedName>
        <fullName evidence="4">GRE2</fullName>
    </submittedName>
</protein>
<reference evidence="4 5" key="1">
    <citation type="journal article" date="2021" name="DNA Res.">
        <title>Genome analysis of Candida subhashii reveals its hybrid nature and dual mitochondrial genome conformations.</title>
        <authorList>
            <person name="Mixao V."/>
            <person name="Hegedusova E."/>
            <person name="Saus E."/>
            <person name="Pryszcz L.P."/>
            <person name="Cillingova A."/>
            <person name="Nosek J."/>
            <person name="Gabaldon T."/>
        </authorList>
    </citation>
    <scope>NUCLEOTIDE SEQUENCE [LARGE SCALE GENOMIC DNA]</scope>
    <source>
        <strain evidence="4 5">CBS 10753</strain>
    </source>
</reference>
<dbReference type="FunFam" id="3.40.50.720:FF:000191">
    <property type="entry name" value="Methylglyoxal reductase (NADPH-dependent)"/>
    <property type="match status" value="1"/>
</dbReference>
<dbReference type="InterPro" id="IPR050425">
    <property type="entry name" value="NAD(P)_dehydrat-like"/>
</dbReference>
<evidence type="ECO:0000256" key="1">
    <source>
        <dbReference type="ARBA" id="ARBA00023002"/>
    </source>
</evidence>
<dbReference type="Pfam" id="PF01370">
    <property type="entry name" value="Epimerase"/>
    <property type="match status" value="1"/>
</dbReference>
<dbReference type="PANTHER" id="PTHR10366">
    <property type="entry name" value="NAD DEPENDENT EPIMERASE/DEHYDRATASE"/>
    <property type="match status" value="1"/>
</dbReference>
<dbReference type="AlphaFoldDB" id="A0A8J5R7J5"/>
<evidence type="ECO:0000313" key="5">
    <source>
        <dbReference type="Proteomes" id="UP000694255"/>
    </source>
</evidence>
<keyword evidence="1" id="KW-0560">Oxidoreductase</keyword>
<evidence type="ECO:0000259" key="3">
    <source>
        <dbReference type="Pfam" id="PF01370"/>
    </source>
</evidence>
<gene>
    <name evidence="4" type="ORF">J8A68_000230</name>
</gene>
<organism evidence="4 5">
    <name type="scientific">[Candida] subhashii</name>
    <dbReference type="NCBI Taxonomy" id="561895"/>
    <lineage>
        <taxon>Eukaryota</taxon>
        <taxon>Fungi</taxon>
        <taxon>Dikarya</taxon>
        <taxon>Ascomycota</taxon>
        <taxon>Saccharomycotina</taxon>
        <taxon>Pichiomycetes</taxon>
        <taxon>Debaryomycetaceae</taxon>
        <taxon>Spathaspora</taxon>
    </lineage>
</organism>
<keyword evidence="5" id="KW-1185">Reference proteome</keyword>
<dbReference type="OrthoDB" id="2735536at2759"/>
<dbReference type="InterPro" id="IPR001509">
    <property type="entry name" value="Epimerase_deHydtase"/>
</dbReference>
<feature type="domain" description="NAD-dependent epimerase/dehydratase" evidence="3">
    <location>
        <begin position="6"/>
        <end position="259"/>
    </location>
</feature>
<evidence type="ECO:0000313" key="4">
    <source>
        <dbReference type="EMBL" id="KAG7666235.1"/>
    </source>
</evidence>
<sequence>MTTTTVFVSGATGYIAQNVCKVLLEKSYRVIGTVRSTSKGDHLKDLFNSPNFEYEIVEDVGQEGAFDKALQNHPEATIFLHTASPFHFRATDIEKELLLPAVDGTKNALKAIKQYGTNITNVVITSSYAAVSTANVEIDPTATVTESSWNEIKWDQALKDVVSGYRGSKTFAERAAWDFVEQEKPGFVLTSVNPSFVFGPQAYDSEVKDNLNTSSEIINNILKLGPEGKLPPTRGGFVDVRDVAKAHIVAFEKKEAHGQRLVLNSGRFSSQTIVDILNDEFKEELKGKIPVGVPGSDKEAIAGLCKVDTSKTNATLGFELIPIRKTVVDSVRQILNARKQKL</sequence>
<name>A0A8J5R7J5_9ASCO</name>
<comment type="caution">
    <text evidence="4">The sequence shown here is derived from an EMBL/GenBank/DDBJ whole genome shotgun (WGS) entry which is preliminary data.</text>
</comment>
<evidence type="ECO:0000256" key="2">
    <source>
        <dbReference type="ARBA" id="ARBA00023445"/>
    </source>
</evidence>
<comment type="similarity">
    <text evidence="2">Belongs to the NAD(P)-dependent epimerase/dehydratase family. Dihydroflavonol-4-reductase subfamily.</text>
</comment>
<dbReference type="EMBL" id="JAGSYN010000029">
    <property type="protein sequence ID" value="KAG7666235.1"/>
    <property type="molecule type" value="Genomic_DNA"/>
</dbReference>
<dbReference type="GeneID" id="73467031"/>
<proteinExistence type="inferred from homology"/>
<dbReference type="CDD" id="cd05227">
    <property type="entry name" value="AR_SDR_e"/>
    <property type="match status" value="1"/>
</dbReference>
<accession>A0A8J5R7J5</accession>
<dbReference type="RefSeq" id="XP_049266467.1">
    <property type="nucleotide sequence ID" value="XM_049406064.1"/>
</dbReference>